<name>A0A4T0W8W0_9PEZI</name>
<keyword evidence="3 7" id="KW-0812">Transmembrane</keyword>
<feature type="domain" description="Major facilitator superfamily (MFS) profile" evidence="8">
    <location>
        <begin position="59"/>
        <end position="395"/>
    </location>
</feature>
<feature type="transmembrane region" description="Helical" evidence="7">
    <location>
        <begin position="197"/>
        <end position="218"/>
    </location>
</feature>
<dbReference type="Pfam" id="PF07690">
    <property type="entry name" value="MFS_1"/>
    <property type="match status" value="1"/>
</dbReference>
<evidence type="ECO:0000313" key="10">
    <source>
        <dbReference type="Proteomes" id="UP000305883"/>
    </source>
</evidence>
<evidence type="ECO:0000256" key="1">
    <source>
        <dbReference type="ARBA" id="ARBA00004141"/>
    </source>
</evidence>
<feature type="transmembrane region" description="Helical" evidence="7">
    <location>
        <begin position="124"/>
        <end position="145"/>
    </location>
</feature>
<evidence type="ECO:0000256" key="5">
    <source>
        <dbReference type="ARBA" id="ARBA00023136"/>
    </source>
</evidence>
<dbReference type="AlphaFoldDB" id="A0A4T0W8W0"/>
<evidence type="ECO:0000256" key="2">
    <source>
        <dbReference type="ARBA" id="ARBA00008335"/>
    </source>
</evidence>
<gene>
    <name evidence="9" type="ORF">CH35J_004780</name>
</gene>
<dbReference type="GO" id="GO:0016020">
    <property type="term" value="C:membrane"/>
    <property type="evidence" value="ECO:0007669"/>
    <property type="project" value="UniProtKB-SubCell"/>
</dbReference>
<comment type="subcellular location">
    <subcellularLocation>
        <location evidence="1">Membrane</location>
        <topology evidence="1">Multi-pass membrane protein</topology>
    </subcellularLocation>
</comment>
<reference evidence="9 10" key="1">
    <citation type="journal article" date="2019" name="Genome Biol. Evol.">
        <title>Genomic Plasticity Mediated by Transposable Elements in the Plant Pathogenic Fungus Colletotrichum higginsianum.</title>
        <authorList>
            <person name="Tsushima A."/>
            <person name="Gan P."/>
            <person name="Kumakura N."/>
            <person name="Narusaka M."/>
            <person name="Takano Y."/>
            <person name="Narusaka Y."/>
            <person name="Shirasu K."/>
        </authorList>
    </citation>
    <scope>NUCLEOTIDE SEQUENCE [LARGE SCALE GENOMIC DNA]</scope>
    <source>
        <strain evidence="9 10">MAFF305635-RFP</strain>
    </source>
</reference>
<dbReference type="SUPFAM" id="SSF103473">
    <property type="entry name" value="MFS general substrate transporter"/>
    <property type="match status" value="1"/>
</dbReference>
<dbReference type="InterPro" id="IPR020846">
    <property type="entry name" value="MFS_dom"/>
</dbReference>
<organism evidence="9 10">
    <name type="scientific">Colletotrichum higginsianum</name>
    <dbReference type="NCBI Taxonomy" id="80884"/>
    <lineage>
        <taxon>Eukaryota</taxon>
        <taxon>Fungi</taxon>
        <taxon>Dikarya</taxon>
        <taxon>Ascomycota</taxon>
        <taxon>Pezizomycotina</taxon>
        <taxon>Sordariomycetes</taxon>
        <taxon>Hypocreomycetidae</taxon>
        <taxon>Glomerellales</taxon>
        <taxon>Glomerellaceae</taxon>
        <taxon>Colletotrichum</taxon>
        <taxon>Colletotrichum destructivum species complex</taxon>
    </lineage>
</organism>
<comment type="caution">
    <text evidence="9">The sequence shown here is derived from an EMBL/GenBank/DDBJ whole genome shotgun (WGS) entry which is preliminary data.</text>
</comment>
<evidence type="ECO:0000256" key="3">
    <source>
        <dbReference type="ARBA" id="ARBA00022692"/>
    </source>
</evidence>
<dbReference type="CDD" id="cd17323">
    <property type="entry name" value="MFS_Tpo1_MDR_like"/>
    <property type="match status" value="1"/>
</dbReference>
<dbReference type="InterPro" id="IPR036259">
    <property type="entry name" value="MFS_trans_sf"/>
</dbReference>
<protein>
    <submittedName>
        <fullName evidence="9">Efflux pump vrtL</fullName>
    </submittedName>
</protein>
<accession>A0A4T0W8W0</accession>
<feature type="transmembrane region" description="Helical" evidence="7">
    <location>
        <begin position="270"/>
        <end position="289"/>
    </location>
</feature>
<evidence type="ECO:0000256" key="4">
    <source>
        <dbReference type="ARBA" id="ARBA00022989"/>
    </source>
</evidence>
<evidence type="ECO:0000259" key="8">
    <source>
        <dbReference type="PROSITE" id="PS50850"/>
    </source>
</evidence>
<dbReference type="PANTHER" id="PTHR23502">
    <property type="entry name" value="MAJOR FACILITATOR SUPERFAMILY"/>
    <property type="match status" value="1"/>
</dbReference>
<dbReference type="OrthoDB" id="5296287at2759"/>
<evidence type="ECO:0000256" key="7">
    <source>
        <dbReference type="SAM" id="Phobius"/>
    </source>
</evidence>
<evidence type="ECO:0000256" key="6">
    <source>
        <dbReference type="SAM" id="MobiDB-lite"/>
    </source>
</evidence>
<dbReference type="PANTHER" id="PTHR23502:SF68">
    <property type="entry name" value="MULTIDRUG TRANSPORTER, PUTATIVE (AFU_ORTHOLOGUE AFUA_3G01120)-RELATED"/>
    <property type="match status" value="1"/>
</dbReference>
<comment type="similarity">
    <text evidence="2">Belongs to the major facilitator superfamily.</text>
</comment>
<dbReference type="PROSITE" id="PS50850">
    <property type="entry name" value="MFS"/>
    <property type="match status" value="1"/>
</dbReference>
<dbReference type="InterPro" id="IPR011701">
    <property type="entry name" value="MFS"/>
</dbReference>
<feature type="region of interest" description="Disordered" evidence="6">
    <location>
        <begin position="1"/>
        <end position="22"/>
    </location>
</feature>
<feature type="transmembrane region" description="Helical" evidence="7">
    <location>
        <begin position="98"/>
        <end position="117"/>
    </location>
</feature>
<dbReference type="GO" id="GO:0022857">
    <property type="term" value="F:transmembrane transporter activity"/>
    <property type="evidence" value="ECO:0007669"/>
    <property type="project" value="InterPro"/>
</dbReference>
<dbReference type="Gene3D" id="1.20.1250.20">
    <property type="entry name" value="MFS general substrate transporter like domains"/>
    <property type="match status" value="2"/>
</dbReference>
<feature type="transmembrane region" description="Helical" evidence="7">
    <location>
        <begin position="295"/>
        <end position="318"/>
    </location>
</feature>
<proteinExistence type="inferred from homology"/>
<sequence length="395" mass="42519">MTMAAPFHEDPEKANSQVQPPCEDAAGDLTLDAIEMVDWDGEADPANPRNWPARQRWGNVCLISMITIITPLASSMFAPAVPDMMKEFRDDSSAMASLVVSVYVVGFALGPLVFAPLSEIYGRLYVYHVCNVLFLVFTAGCALSTQTGMFVSFRLLAGCVGATPMVLGGGSIADIIPPERRGTAMTLWGAGQLFGPAIDASIVYGYLYLVFTTLTFFYKSLYGFSSGTAGLTFLGIGIGMFVGLVSVGVVSDKIAVRRQRVRELKPEDRLPLLVPGAFLIPIGLFWYGWALEIRAFWLVPLLGMGVFGAGIIATFVPIQMYLIDTFHDHAASALAGLAMMRSTVGATLPLAEGQMSETLGHGWGNSLLGFVALALTPIPFLFIRYGERLRTGKSG</sequence>
<feature type="transmembrane region" description="Helical" evidence="7">
    <location>
        <begin position="151"/>
        <end position="176"/>
    </location>
</feature>
<feature type="transmembrane region" description="Helical" evidence="7">
    <location>
        <begin position="330"/>
        <end position="351"/>
    </location>
</feature>
<feature type="transmembrane region" description="Helical" evidence="7">
    <location>
        <begin position="57"/>
        <end position="78"/>
    </location>
</feature>
<feature type="transmembrane region" description="Helical" evidence="7">
    <location>
        <begin position="363"/>
        <end position="383"/>
    </location>
</feature>
<dbReference type="EMBL" id="MWPZ01000003">
    <property type="protein sequence ID" value="TID01813.1"/>
    <property type="molecule type" value="Genomic_DNA"/>
</dbReference>
<evidence type="ECO:0000313" key="9">
    <source>
        <dbReference type="EMBL" id="TID01813.1"/>
    </source>
</evidence>
<feature type="transmembrane region" description="Helical" evidence="7">
    <location>
        <begin position="230"/>
        <end position="250"/>
    </location>
</feature>
<keyword evidence="4 7" id="KW-1133">Transmembrane helix</keyword>
<dbReference type="Proteomes" id="UP000305883">
    <property type="component" value="Unassembled WGS sequence"/>
</dbReference>
<keyword evidence="5 7" id="KW-0472">Membrane</keyword>